<dbReference type="InterPro" id="IPR004843">
    <property type="entry name" value="Calcineurin-like_PHP"/>
</dbReference>
<evidence type="ECO:0000256" key="1">
    <source>
        <dbReference type="RuleBase" id="RU361203"/>
    </source>
</evidence>
<sequence length="426" mass="49308">MVLFIMFVRQYFQSCVSPIYPSAEENSIVVTWSTFENVSTPMVEYGPHSLIVDYEDKPSFLTMKATGYSTLFVDSGQEKRQQYIHRVSLKNLLPGGSYLYHVGSKEGWSSLFVMKVPLNGTNWSPRFAIYGDLGAENAQSLPRLQEEVQAGMYDAIIHVGDFAYDMDWDNGRVGDKFMRLIEPIAAYIPYMTAVGNHEYAYNFSHYKERFSMPSDSKNLFYSFNMGPAHFICVSTEVYFYTNYGWHQLIRQYKWLEEDLMVATEPENRKERPWIILLGHRPMYCSDYNRDDCHHYTSLVRVGFLGWFGLERLLWDYGVDVAIWAHEHSYERLFPTYNLGIYKGSEAEPYVNPRAPVHIITGSAGCRERVDHFGAPGPWSAFRSSDYGFTRLTIHNGTHLHFEQVSDDQAWASSDIPASLKRLHRMN</sequence>
<dbReference type="AlphaFoldDB" id="A0A7R8ZH37"/>
<dbReference type="Gene3D" id="2.60.40.380">
    <property type="entry name" value="Purple acid phosphatase-like, N-terminal"/>
    <property type="match status" value="1"/>
</dbReference>
<evidence type="ECO:0000259" key="4">
    <source>
        <dbReference type="Pfam" id="PF16656"/>
    </source>
</evidence>
<evidence type="ECO:0000259" key="2">
    <source>
        <dbReference type="Pfam" id="PF00149"/>
    </source>
</evidence>
<proteinExistence type="inferred from homology"/>
<evidence type="ECO:0000313" key="5">
    <source>
        <dbReference type="EMBL" id="CAD7223445.1"/>
    </source>
</evidence>
<dbReference type="PANTHER" id="PTHR45867">
    <property type="entry name" value="PURPLE ACID PHOSPHATASE"/>
    <property type="match status" value="1"/>
</dbReference>
<dbReference type="CDD" id="cd00839">
    <property type="entry name" value="MPP_PAPs"/>
    <property type="match status" value="1"/>
</dbReference>
<dbReference type="EMBL" id="OB660201">
    <property type="protein sequence ID" value="CAD7223445.1"/>
    <property type="molecule type" value="Genomic_DNA"/>
</dbReference>
<dbReference type="InterPro" id="IPR008963">
    <property type="entry name" value="Purple_acid_Pase-like_N"/>
</dbReference>
<feature type="domain" description="Purple acid phosphatase N-terminal" evidence="4">
    <location>
        <begin position="23"/>
        <end position="112"/>
    </location>
</feature>
<dbReference type="EC" id="3.1.3.2" evidence="1"/>
<dbReference type="InterPro" id="IPR015914">
    <property type="entry name" value="PAPs_N"/>
</dbReference>
<comment type="similarity">
    <text evidence="1">Belongs to the metallophosphoesterase superfamily. Purple acid phosphatase family.</text>
</comment>
<feature type="domain" description="Calcineurin-like phosphoesterase" evidence="2">
    <location>
        <begin position="126"/>
        <end position="329"/>
    </location>
</feature>
<gene>
    <name evidence="5" type="ORF">CTOB1V02_LOCUS1430</name>
</gene>
<dbReference type="Pfam" id="PF00149">
    <property type="entry name" value="Metallophos"/>
    <property type="match status" value="1"/>
</dbReference>
<dbReference type="GO" id="GO:0046872">
    <property type="term" value="F:metal ion binding"/>
    <property type="evidence" value="ECO:0007669"/>
    <property type="project" value="InterPro"/>
</dbReference>
<dbReference type="InterPro" id="IPR029052">
    <property type="entry name" value="Metallo-depent_PP-like"/>
</dbReference>
<dbReference type="OrthoDB" id="45007at2759"/>
<dbReference type="PANTHER" id="PTHR45867:SF3">
    <property type="entry name" value="ACID PHOSPHATASE TYPE 7"/>
    <property type="match status" value="1"/>
</dbReference>
<keyword evidence="1" id="KW-0378">Hydrolase</keyword>
<protein>
    <recommendedName>
        <fullName evidence="1">Purple acid phosphatase</fullName>
        <ecNumber evidence="1">3.1.3.2</ecNumber>
    </recommendedName>
</protein>
<dbReference type="SUPFAM" id="SSF49363">
    <property type="entry name" value="Purple acid phosphatase, N-terminal domain"/>
    <property type="match status" value="1"/>
</dbReference>
<name>A0A7R8ZH37_9CRUS</name>
<dbReference type="GO" id="GO:0003993">
    <property type="term" value="F:acid phosphatase activity"/>
    <property type="evidence" value="ECO:0007669"/>
    <property type="project" value="UniProtKB-EC"/>
</dbReference>
<dbReference type="Gene3D" id="3.60.21.10">
    <property type="match status" value="1"/>
</dbReference>
<dbReference type="InterPro" id="IPR041792">
    <property type="entry name" value="MPP_PAP"/>
</dbReference>
<organism evidence="5">
    <name type="scientific">Cyprideis torosa</name>
    <dbReference type="NCBI Taxonomy" id="163714"/>
    <lineage>
        <taxon>Eukaryota</taxon>
        <taxon>Metazoa</taxon>
        <taxon>Ecdysozoa</taxon>
        <taxon>Arthropoda</taxon>
        <taxon>Crustacea</taxon>
        <taxon>Oligostraca</taxon>
        <taxon>Ostracoda</taxon>
        <taxon>Podocopa</taxon>
        <taxon>Podocopida</taxon>
        <taxon>Cytherocopina</taxon>
        <taxon>Cytheroidea</taxon>
        <taxon>Cytherideidae</taxon>
        <taxon>Cyprideis</taxon>
    </lineage>
</organism>
<evidence type="ECO:0000259" key="3">
    <source>
        <dbReference type="Pfam" id="PF14008"/>
    </source>
</evidence>
<accession>A0A7R8ZH37</accession>
<reference evidence="5" key="1">
    <citation type="submission" date="2020-11" db="EMBL/GenBank/DDBJ databases">
        <authorList>
            <person name="Tran Van P."/>
        </authorList>
    </citation>
    <scope>NUCLEOTIDE SEQUENCE</scope>
</reference>
<comment type="catalytic activity">
    <reaction evidence="1">
        <text>a phosphate monoester + H2O = an alcohol + phosphate</text>
        <dbReference type="Rhea" id="RHEA:15017"/>
        <dbReference type="ChEBI" id="CHEBI:15377"/>
        <dbReference type="ChEBI" id="CHEBI:30879"/>
        <dbReference type="ChEBI" id="CHEBI:43474"/>
        <dbReference type="ChEBI" id="CHEBI:67140"/>
        <dbReference type="EC" id="3.1.3.2"/>
    </reaction>
</comment>
<dbReference type="SUPFAM" id="SSF56300">
    <property type="entry name" value="Metallo-dependent phosphatases"/>
    <property type="match status" value="1"/>
</dbReference>
<dbReference type="Pfam" id="PF16656">
    <property type="entry name" value="Pur_ac_phosph_N"/>
    <property type="match status" value="1"/>
</dbReference>
<dbReference type="InterPro" id="IPR025733">
    <property type="entry name" value="PAPs_C"/>
</dbReference>
<feature type="domain" description="Purple acid phosphatase C-terminal" evidence="3">
    <location>
        <begin position="354"/>
        <end position="407"/>
    </location>
</feature>
<dbReference type="Pfam" id="PF14008">
    <property type="entry name" value="Metallophos_C"/>
    <property type="match status" value="1"/>
</dbReference>